<dbReference type="Proteomes" id="UP001157418">
    <property type="component" value="Unassembled WGS sequence"/>
</dbReference>
<reference evidence="2 3" key="1">
    <citation type="submission" date="2022-01" db="EMBL/GenBank/DDBJ databases">
        <authorList>
            <person name="Xiong W."/>
            <person name="Schranz E."/>
        </authorList>
    </citation>
    <scope>NUCLEOTIDE SEQUENCE [LARGE SCALE GENOMIC DNA]</scope>
</reference>
<accession>A0AAU9LF38</accession>
<evidence type="ECO:0000313" key="3">
    <source>
        <dbReference type="Proteomes" id="UP001157418"/>
    </source>
</evidence>
<organism evidence="2 3">
    <name type="scientific">Lactuca virosa</name>
    <dbReference type="NCBI Taxonomy" id="75947"/>
    <lineage>
        <taxon>Eukaryota</taxon>
        <taxon>Viridiplantae</taxon>
        <taxon>Streptophyta</taxon>
        <taxon>Embryophyta</taxon>
        <taxon>Tracheophyta</taxon>
        <taxon>Spermatophyta</taxon>
        <taxon>Magnoliopsida</taxon>
        <taxon>eudicotyledons</taxon>
        <taxon>Gunneridae</taxon>
        <taxon>Pentapetalae</taxon>
        <taxon>asterids</taxon>
        <taxon>campanulids</taxon>
        <taxon>Asterales</taxon>
        <taxon>Asteraceae</taxon>
        <taxon>Cichorioideae</taxon>
        <taxon>Cichorieae</taxon>
        <taxon>Lactucinae</taxon>
        <taxon>Lactuca</taxon>
    </lineage>
</organism>
<protein>
    <submittedName>
        <fullName evidence="2">Uncharacterized protein</fullName>
    </submittedName>
</protein>
<dbReference type="EMBL" id="CAKMRJ010000001">
    <property type="protein sequence ID" value="CAH1412987.1"/>
    <property type="molecule type" value="Genomic_DNA"/>
</dbReference>
<feature type="region of interest" description="Disordered" evidence="1">
    <location>
        <begin position="1"/>
        <end position="20"/>
    </location>
</feature>
<name>A0AAU9LF38_9ASTR</name>
<keyword evidence="3" id="KW-1185">Reference proteome</keyword>
<feature type="compositionally biased region" description="Polar residues" evidence="1">
    <location>
        <begin position="7"/>
        <end position="20"/>
    </location>
</feature>
<sequence length="90" mass="10062">MEEDRSSNIPRNLSNNDPNVNIGKTFSLDSSIVQPPPSPPLIILIVHTTIVPFNPPTFAGILQQPINILFSSQSTDDEINIEEDERVEFF</sequence>
<gene>
    <name evidence="2" type="ORF">LVIROSA_LOCUS971</name>
</gene>
<evidence type="ECO:0000313" key="2">
    <source>
        <dbReference type="EMBL" id="CAH1412987.1"/>
    </source>
</evidence>
<dbReference type="AlphaFoldDB" id="A0AAU9LF38"/>
<proteinExistence type="predicted"/>
<comment type="caution">
    <text evidence="2">The sequence shown here is derived from an EMBL/GenBank/DDBJ whole genome shotgun (WGS) entry which is preliminary data.</text>
</comment>
<evidence type="ECO:0000256" key="1">
    <source>
        <dbReference type="SAM" id="MobiDB-lite"/>
    </source>
</evidence>